<feature type="transmembrane region" description="Helical" evidence="11">
    <location>
        <begin position="61"/>
        <end position="85"/>
    </location>
</feature>
<dbReference type="Proteomes" id="UP000050833">
    <property type="component" value="Unassembled WGS sequence"/>
</dbReference>
<comment type="subcellular location">
    <subcellularLocation>
        <location evidence="1">Membrane</location>
        <topology evidence="1">Multi-pass membrane protein</topology>
    </subcellularLocation>
</comment>
<evidence type="ECO:0000256" key="4">
    <source>
        <dbReference type="ARBA" id="ARBA00022737"/>
    </source>
</evidence>
<keyword evidence="3 9" id="KW-0812">Transmembrane</keyword>
<dbReference type="InterPro" id="IPR000644">
    <property type="entry name" value="CBS_dom"/>
</dbReference>
<feature type="transmembrane region" description="Helical" evidence="11">
    <location>
        <begin position="97"/>
        <end position="115"/>
    </location>
</feature>
<dbReference type="SUPFAM" id="SSF54631">
    <property type="entry name" value="CBS-domain pair"/>
    <property type="match status" value="1"/>
</dbReference>
<dbReference type="RefSeq" id="WP_055943559.1">
    <property type="nucleotide sequence ID" value="NZ_DBGBRS010000172.1"/>
</dbReference>
<dbReference type="CDD" id="cd04590">
    <property type="entry name" value="CBS_pair_CorC_HlyC_assoc"/>
    <property type="match status" value="1"/>
</dbReference>
<dbReference type="InterPro" id="IPR002550">
    <property type="entry name" value="CNNM"/>
</dbReference>
<dbReference type="Gene3D" id="3.30.465.10">
    <property type="match status" value="1"/>
</dbReference>
<dbReference type="SMART" id="SM01091">
    <property type="entry name" value="CorC_HlyC"/>
    <property type="match status" value="1"/>
</dbReference>
<dbReference type="GO" id="GO:0005886">
    <property type="term" value="C:plasma membrane"/>
    <property type="evidence" value="ECO:0007669"/>
    <property type="project" value="TreeGrafter"/>
</dbReference>
<dbReference type="PANTHER" id="PTHR22777:SF17">
    <property type="entry name" value="UPF0053 PROTEIN SLL0260"/>
    <property type="match status" value="1"/>
</dbReference>
<evidence type="ECO:0000259" key="12">
    <source>
        <dbReference type="PROSITE" id="PS51371"/>
    </source>
</evidence>
<feature type="domain" description="CNNM transmembrane" evidence="13">
    <location>
        <begin position="1"/>
        <end position="196"/>
    </location>
</feature>
<evidence type="ECO:0000256" key="5">
    <source>
        <dbReference type="ARBA" id="ARBA00022989"/>
    </source>
</evidence>
<dbReference type="FunFam" id="3.10.580.10:FF:000002">
    <property type="entry name" value="Magnesium/cobalt efflux protein CorC"/>
    <property type="match status" value="1"/>
</dbReference>
<evidence type="ECO:0000256" key="8">
    <source>
        <dbReference type="PROSITE-ProRule" id="PRU00703"/>
    </source>
</evidence>
<dbReference type="Pfam" id="PF01595">
    <property type="entry name" value="CNNM"/>
    <property type="match status" value="1"/>
</dbReference>
<feature type="transmembrane region" description="Helical" evidence="11">
    <location>
        <begin position="135"/>
        <end position="153"/>
    </location>
</feature>
<comment type="similarity">
    <text evidence="2">Belongs to the UPF0053 family.</text>
</comment>
<dbReference type="InterPro" id="IPR044751">
    <property type="entry name" value="Ion_transp-like_CBS"/>
</dbReference>
<dbReference type="InterPro" id="IPR016169">
    <property type="entry name" value="FAD-bd_PCMH_sub2"/>
</dbReference>
<protein>
    <submittedName>
        <fullName evidence="14">Hemolysin</fullName>
    </submittedName>
</protein>
<evidence type="ECO:0000256" key="7">
    <source>
        <dbReference type="ARBA" id="ARBA00023136"/>
    </source>
</evidence>
<evidence type="ECO:0000256" key="3">
    <source>
        <dbReference type="ARBA" id="ARBA00022692"/>
    </source>
</evidence>
<keyword evidence="15" id="KW-1185">Reference proteome</keyword>
<dbReference type="InterPro" id="IPR036318">
    <property type="entry name" value="FAD-bd_PCMH-like_sf"/>
</dbReference>
<dbReference type="Gene3D" id="3.10.580.10">
    <property type="entry name" value="CBS-domain"/>
    <property type="match status" value="1"/>
</dbReference>
<evidence type="ECO:0000313" key="15">
    <source>
        <dbReference type="Proteomes" id="UP000050833"/>
    </source>
</evidence>
<dbReference type="PROSITE" id="PS51371">
    <property type="entry name" value="CBS"/>
    <property type="match status" value="2"/>
</dbReference>
<dbReference type="InterPro" id="IPR005170">
    <property type="entry name" value="Transptr-assoc_dom"/>
</dbReference>
<evidence type="ECO:0000256" key="6">
    <source>
        <dbReference type="ARBA" id="ARBA00023122"/>
    </source>
</evidence>
<proteinExistence type="inferred from homology"/>
<dbReference type="GO" id="GO:0050660">
    <property type="term" value="F:flavin adenine dinucleotide binding"/>
    <property type="evidence" value="ECO:0007669"/>
    <property type="project" value="InterPro"/>
</dbReference>
<keyword evidence="7 9" id="KW-0472">Membrane</keyword>
<feature type="domain" description="CBS" evidence="12">
    <location>
        <begin position="215"/>
        <end position="274"/>
    </location>
</feature>
<name>A0AAW3JSJ5_9FIRM</name>
<comment type="caution">
    <text evidence="14">The sequence shown here is derived from an EMBL/GenBank/DDBJ whole genome shotgun (WGS) entry which is preliminary data.</text>
</comment>
<evidence type="ECO:0000256" key="2">
    <source>
        <dbReference type="ARBA" id="ARBA00006337"/>
    </source>
</evidence>
<keyword evidence="5 9" id="KW-1133">Transmembrane helix</keyword>
<gene>
    <name evidence="14" type="ORF">APZ18_07865</name>
</gene>
<feature type="domain" description="CBS" evidence="12">
    <location>
        <begin position="279"/>
        <end position="336"/>
    </location>
</feature>
<evidence type="ECO:0000313" key="14">
    <source>
        <dbReference type="EMBL" id="KQC84644.1"/>
    </source>
</evidence>
<dbReference type="InterPro" id="IPR046342">
    <property type="entry name" value="CBS_dom_sf"/>
</dbReference>
<keyword evidence="6 8" id="KW-0129">CBS domain</keyword>
<evidence type="ECO:0000256" key="9">
    <source>
        <dbReference type="PROSITE-ProRule" id="PRU01193"/>
    </source>
</evidence>
<accession>A0AAW3JSJ5</accession>
<keyword evidence="4" id="KW-0677">Repeat</keyword>
<dbReference type="SUPFAM" id="SSF56176">
    <property type="entry name" value="FAD-binding/transporter-associated domain-like"/>
    <property type="match status" value="1"/>
</dbReference>
<dbReference type="PANTHER" id="PTHR22777">
    <property type="entry name" value="HEMOLYSIN-RELATED"/>
    <property type="match status" value="1"/>
</dbReference>
<dbReference type="PROSITE" id="PS51846">
    <property type="entry name" value="CNNM"/>
    <property type="match status" value="1"/>
</dbReference>
<dbReference type="Pfam" id="PF00571">
    <property type="entry name" value="CBS"/>
    <property type="match status" value="2"/>
</dbReference>
<reference evidence="14 15" key="1">
    <citation type="submission" date="2015-10" db="EMBL/GenBank/DDBJ databases">
        <title>Butyribacter intestini gen. nov., sp. nov., a butyric acid-producing bacterium of the family Lachnospiraceae isolated from the human faeces.</title>
        <authorList>
            <person name="Zou Y."/>
            <person name="Xue W."/>
            <person name="Luo G."/>
            <person name="Lv M."/>
        </authorList>
    </citation>
    <scope>NUCLEOTIDE SEQUENCE [LARGE SCALE GENOMIC DNA]</scope>
    <source>
        <strain evidence="14 15">TF01-11</strain>
    </source>
</reference>
<dbReference type="Pfam" id="PF03471">
    <property type="entry name" value="CorC_HlyC"/>
    <property type="match status" value="1"/>
</dbReference>
<evidence type="ECO:0000256" key="11">
    <source>
        <dbReference type="SAM" id="Phobius"/>
    </source>
</evidence>
<dbReference type="EMBL" id="LLKB01000005">
    <property type="protein sequence ID" value="KQC84644.1"/>
    <property type="molecule type" value="Genomic_DNA"/>
</dbReference>
<sequence length="445" mass="49508">MDSGDASKLIILLILLVLSAFFSSAETCLTTANQMRLKSMADEGNKKAALVLKLCEKPTKMLSAILIGNNIVNLSASSLTTTFAINIAKKSGFSNSASLITGIATGILTVLVIIFGEIMPKSFATVNSEKMSLFYAKPIYWLTSVLGPVSYIFDKFSKLLLRILHIDATKQPAITENELRTIVDVSHKEGVIESEERQMITNVVDFGDSLAKDVMVPKMDVEFVELNLTYDELIAAYSKEKFTRMPVYDDSRDNVVGIINLKDLFFYQGDKNDFKISDVMREAYFTYEYKKISELFFEMKSASIPMAIVLDEYGSTSGILTIEDLIEEIVGEIRDEYDTNEEDDITKTENGDYIILGVAKLDDIDEALGIKIESEDYDSIAGHIINLLDHFPDAGETVSDDYATYTVLEAAKNHIDKVKLHLLPKSNNNDDELSSDDNTKEAHSA</sequence>
<feature type="region of interest" description="Disordered" evidence="10">
    <location>
        <begin position="426"/>
        <end position="445"/>
    </location>
</feature>
<dbReference type="AlphaFoldDB" id="A0AAW3JSJ5"/>
<organism evidence="14 15">
    <name type="scientific">Butyribacter intestini</name>
    <dbReference type="NCBI Taxonomy" id="1703332"/>
    <lineage>
        <taxon>Bacteria</taxon>
        <taxon>Bacillati</taxon>
        <taxon>Bacillota</taxon>
        <taxon>Clostridia</taxon>
        <taxon>Lachnospirales</taxon>
        <taxon>Lachnospiraceae</taxon>
        <taxon>Butyribacter</taxon>
    </lineage>
</organism>
<evidence type="ECO:0000256" key="1">
    <source>
        <dbReference type="ARBA" id="ARBA00004141"/>
    </source>
</evidence>
<evidence type="ECO:0000256" key="10">
    <source>
        <dbReference type="SAM" id="MobiDB-lite"/>
    </source>
</evidence>
<evidence type="ECO:0000259" key="13">
    <source>
        <dbReference type="PROSITE" id="PS51846"/>
    </source>
</evidence>